<feature type="region of interest" description="Disordered" evidence="1">
    <location>
        <begin position="1"/>
        <end position="246"/>
    </location>
</feature>
<organism evidence="2 3">
    <name type="scientific">Roseivivax isoporae LMG 25204</name>
    <dbReference type="NCBI Taxonomy" id="1449351"/>
    <lineage>
        <taxon>Bacteria</taxon>
        <taxon>Pseudomonadati</taxon>
        <taxon>Pseudomonadota</taxon>
        <taxon>Alphaproteobacteria</taxon>
        <taxon>Rhodobacterales</taxon>
        <taxon>Roseobacteraceae</taxon>
        <taxon>Roseivivax</taxon>
    </lineage>
</organism>
<dbReference type="OrthoDB" id="7658418at2"/>
<evidence type="ECO:0000313" key="2">
    <source>
        <dbReference type="EMBL" id="ETX26673.1"/>
    </source>
</evidence>
<dbReference type="RefSeq" id="WP_051492296.1">
    <property type="nucleotide sequence ID" value="NZ_JAME01000066.1"/>
</dbReference>
<reference evidence="2 3" key="1">
    <citation type="submission" date="2014-01" db="EMBL/GenBank/DDBJ databases">
        <title>Roseivivax isoporae LMG 25204 Genome Sequencing.</title>
        <authorList>
            <person name="Lai Q."/>
            <person name="Li G."/>
            <person name="Shao Z."/>
        </authorList>
    </citation>
    <scope>NUCLEOTIDE SEQUENCE [LARGE SCALE GENOMIC DNA]</scope>
    <source>
        <strain evidence="2 3">LMG 25204</strain>
    </source>
</reference>
<dbReference type="Pfam" id="PF04748">
    <property type="entry name" value="Polysacc_deac_2"/>
    <property type="match status" value="1"/>
</dbReference>
<dbReference type="PATRIC" id="fig|1449351.3.peg.4435"/>
<dbReference type="STRING" id="1449351.RISW2_20825"/>
<protein>
    <recommendedName>
        <fullName evidence="4">Divergent polysaccharide deacetylase</fullName>
    </recommendedName>
</protein>
<feature type="non-terminal residue" evidence="2">
    <location>
        <position position="1"/>
    </location>
</feature>
<accession>X7F1Q0</accession>
<dbReference type="eggNOG" id="COG2861">
    <property type="taxonomic scope" value="Bacteria"/>
</dbReference>
<dbReference type="SUPFAM" id="SSF88713">
    <property type="entry name" value="Glycoside hydrolase/deacetylase"/>
    <property type="match status" value="1"/>
</dbReference>
<dbReference type="CDD" id="cd10936">
    <property type="entry name" value="CE4_DAC2"/>
    <property type="match status" value="1"/>
</dbReference>
<proteinExistence type="predicted"/>
<dbReference type="GO" id="GO:0005975">
    <property type="term" value="P:carbohydrate metabolic process"/>
    <property type="evidence" value="ECO:0007669"/>
    <property type="project" value="InterPro"/>
</dbReference>
<dbReference type="InterPro" id="IPR006837">
    <property type="entry name" value="Divergent_DAC"/>
</dbReference>
<feature type="compositionally biased region" description="Low complexity" evidence="1">
    <location>
        <begin position="109"/>
        <end position="119"/>
    </location>
</feature>
<feature type="compositionally biased region" description="Acidic residues" evidence="1">
    <location>
        <begin position="120"/>
        <end position="141"/>
    </location>
</feature>
<dbReference type="AlphaFoldDB" id="X7F1Q0"/>
<evidence type="ECO:0008006" key="4">
    <source>
        <dbReference type="Google" id="ProtNLM"/>
    </source>
</evidence>
<keyword evidence="3" id="KW-1185">Reference proteome</keyword>
<sequence length="475" mass="47487">REAPEPRPGRRPAPEAGVDKAAVQPLDAPQSGPAGGIAGGDTASAGLPEVALDSMAPAVPDAPETGGGIAVGSDAPVMQPPAFDVPDAPAVEAEPALSTDPAQPPAPAVPEAETALVADPEAEAEPEAATPEDTDGDDVPEAEDRPAPAGAEEPDAPQIAAMAPSATEGPSLPGAEIPDEESPLLEAAPGTEAGAEDAPPPVVPRGTGAGTTFGAPAGSFTDRDAAVPVNRPGAAPEVAEGDEAEAVEAPPVRRFAAEPVAAGDQPRMAVVLIDDGSGPLGPDALDAFPFPVSFAVDPGLPDAAARMRAYREKGFEVFALAGLPDGATARDAEVTLEAALSALPEAVGVLEAPDATGGLGDSRAVSDQVAAALAATGHGLLMLDDGLNTARTLAARAGVPSASVYRDFDGEGQDPRVQRRFLDQAAFRARQEGSVVMLGRLRADTVSALLLWGLQDRAAQVALVPASQVLEAEGS</sequence>
<gene>
    <name evidence="2" type="ORF">RISW2_20825</name>
</gene>
<dbReference type="EMBL" id="JAME01000066">
    <property type="protein sequence ID" value="ETX26673.1"/>
    <property type="molecule type" value="Genomic_DNA"/>
</dbReference>
<dbReference type="Gene3D" id="3.20.20.370">
    <property type="entry name" value="Glycoside hydrolase/deacetylase"/>
    <property type="match status" value="1"/>
</dbReference>
<name>X7F1Q0_9RHOB</name>
<dbReference type="Proteomes" id="UP000023430">
    <property type="component" value="Unassembled WGS sequence"/>
</dbReference>
<dbReference type="InterPro" id="IPR011330">
    <property type="entry name" value="Glyco_hydro/deAcase_b/a-brl"/>
</dbReference>
<evidence type="ECO:0000256" key="1">
    <source>
        <dbReference type="SAM" id="MobiDB-lite"/>
    </source>
</evidence>
<comment type="caution">
    <text evidence="2">The sequence shown here is derived from an EMBL/GenBank/DDBJ whole genome shotgun (WGS) entry which is preliminary data.</text>
</comment>
<feature type="compositionally biased region" description="Low complexity" evidence="1">
    <location>
        <begin position="80"/>
        <end position="96"/>
    </location>
</feature>
<evidence type="ECO:0000313" key="3">
    <source>
        <dbReference type="Proteomes" id="UP000023430"/>
    </source>
</evidence>